<dbReference type="PANTHER" id="PTHR34388">
    <property type="entry name" value="DNA POLYMERASE III SUBUNIT DELTA"/>
    <property type="match status" value="1"/>
</dbReference>
<evidence type="ECO:0000256" key="7">
    <source>
        <dbReference type="ARBA" id="ARBA00049244"/>
    </source>
</evidence>
<dbReference type="GO" id="GO:0003887">
    <property type="term" value="F:DNA-directed DNA polymerase activity"/>
    <property type="evidence" value="ECO:0007669"/>
    <property type="project" value="UniProtKB-KW"/>
</dbReference>
<evidence type="ECO:0000313" key="9">
    <source>
        <dbReference type="Proteomes" id="UP000523821"/>
    </source>
</evidence>
<dbReference type="NCBIfam" id="TIGR01128">
    <property type="entry name" value="holA"/>
    <property type="match status" value="1"/>
</dbReference>
<evidence type="ECO:0000256" key="1">
    <source>
        <dbReference type="ARBA" id="ARBA00012417"/>
    </source>
</evidence>
<dbReference type="InterPro" id="IPR005790">
    <property type="entry name" value="DNA_polIII_delta"/>
</dbReference>
<keyword evidence="2 8" id="KW-0808">Transferase</keyword>
<gene>
    <name evidence="8" type="ORF">GGQ63_003191</name>
</gene>
<evidence type="ECO:0000256" key="3">
    <source>
        <dbReference type="ARBA" id="ARBA00022695"/>
    </source>
</evidence>
<dbReference type="Gene3D" id="3.40.50.300">
    <property type="entry name" value="P-loop containing nucleotide triphosphate hydrolases"/>
    <property type="match status" value="1"/>
</dbReference>
<protein>
    <recommendedName>
        <fullName evidence="1">DNA-directed DNA polymerase</fullName>
        <ecNumber evidence="1">2.7.7.7</ecNumber>
    </recommendedName>
</protein>
<dbReference type="EC" id="2.7.7.7" evidence="1"/>
<evidence type="ECO:0000256" key="2">
    <source>
        <dbReference type="ARBA" id="ARBA00022679"/>
    </source>
</evidence>
<proteinExistence type="inferred from homology"/>
<reference evidence="8 9" key="1">
    <citation type="submission" date="2020-08" db="EMBL/GenBank/DDBJ databases">
        <title>Genomic Encyclopedia of Type Strains, Phase IV (KMG-IV): sequencing the most valuable type-strain genomes for metagenomic binning, comparative biology and taxonomic classification.</title>
        <authorList>
            <person name="Goeker M."/>
        </authorList>
    </citation>
    <scope>NUCLEOTIDE SEQUENCE [LARGE SCALE GENOMIC DNA]</scope>
    <source>
        <strain evidence="8 9">DSM 16268</strain>
    </source>
</reference>
<dbReference type="EMBL" id="JACHOO010000006">
    <property type="protein sequence ID" value="MBB5754116.1"/>
    <property type="molecule type" value="Genomic_DNA"/>
</dbReference>
<dbReference type="Gene3D" id="1.20.272.10">
    <property type="match status" value="1"/>
</dbReference>
<keyword evidence="9" id="KW-1185">Reference proteome</keyword>
<dbReference type="Proteomes" id="UP000523821">
    <property type="component" value="Unassembled WGS sequence"/>
</dbReference>
<dbReference type="GO" id="GO:0006261">
    <property type="term" value="P:DNA-templated DNA replication"/>
    <property type="evidence" value="ECO:0007669"/>
    <property type="project" value="TreeGrafter"/>
</dbReference>
<evidence type="ECO:0000256" key="6">
    <source>
        <dbReference type="ARBA" id="ARBA00034754"/>
    </source>
</evidence>
<evidence type="ECO:0000313" key="8">
    <source>
        <dbReference type="EMBL" id="MBB5754116.1"/>
    </source>
</evidence>
<dbReference type="InterPro" id="IPR008921">
    <property type="entry name" value="DNA_pol3_clamp-load_cplx_C"/>
</dbReference>
<dbReference type="InterPro" id="IPR027417">
    <property type="entry name" value="P-loop_NTPase"/>
</dbReference>
<sequence>MTAIRPQEVERFLQSPDPAFRVVLFYGPDTGLVSERAATFSTRVIGGGDDPFALVKLDSAALSGDPGRLADEANTVPLFGGTRAIWLRADGGKAVQTAVEAVLAAPPRDAFVILEAGDLKKGVGLRRLCENAKGAAAIACYSDSGAALDRLVDDELALENLSIDRDARAALKTLLGADRLASRNEVRKLALYARGTGRVDLDTVRAVVGDAGAFAIDDAVDAVAGGDPAGFDRAFRRLVGSGTAGFVVAGACLRHLQLLHRLRGLVEAGGSVEAALDAVTPPLFFQRRPKVGAQLSAWTSGRLAAALERLDGALFESRIGGAMADTVLAQAMLAIAVQARPRR</sequence>
<keyword evidence="5" id="KW-0239">DNA-directed DNA polymerase</keyword>
<evidence type="ECO:0000256" key="4">
    <source>
        <dbReference type="ARBA" id="ARBA00022705"/>
    </source>
</evidence>
<dbReference type="GO" id="GO:0009360">
    <property type="term" value="C:DNA polymerase III complex"/>
    <property type="evidence" value="ECO:0007669"/>
    <property type="project" value="TreeGrafter"/>
</dbReference>
<keyword evidence="3 8" id="KW-0548">Nucleotidyltransferase</keyword>
<accession>A0A7W9L331</accession>
<dbReference type="Gene3D" id="1.10.8.60">
    <property type="match status" value="1"/>
</dbReference>
<dbReference type="SUPFAM" id="SSF52540">
    <property type="entry name" value="P-loop containing nucleoside triphosphate hydrolases"/>
    <property type="match status" value="1"/>
</dbReference>
<evidence type="ECO:0000256" key="5">
    <source>
        <dbReference type="ARBA" id="ARBA00022932"/>
    </source>
</evidence>
<dbReference type="AlphaFoldDB" id="A0A7W9L331"/>
<dbReference type="GO" id="GO:0003677">
    <property type="term" value="F:DNA binding"/>
    <property type="evidence" value="ECO:0007669"/>
    <property type="project" value="InterPro"/>
</dbReference>
<comment type="caution">
    <text evidence="8">The sequence shown here is derived from an EMBL/GenBank/DDBJ whole genome shotgun (WGS) entry which is preliminary data.</text>
</comment>
<dbReference type="RefSeq" id="WP_183857522.1">
    <property type="nucleotide sequence ID" value="NZ_JACHOO010000006.1"/>
</dbReference>
<comment type="similarity">
    <text evidence="6">Belongs to the DNA polymerase HolA subunit family.</text>
</comment>
<name>A0A7W9L331_9HYPH</name>
<dbReference type="SUPFAM" id="SSF48019">
    <property type="entry name" value="post-AAA+ oligomerization domain-like"/>
    <property type="match status" value="1"/>
</dbReference>
<keyword evidence="4" id="KW-0235">DNA replication</keyword>
<organism evidence="8 9">
    <name type="scientific">Prosthecomicrobium pneumaticum</name>
    <dbReference type="NCBI Taxonomy" id="81895"/>
    <lineage>
        <taxon>Bacteria</taxon>
        <taxon>Pseudomonadati</taxon>
        <taxon>Pseudomonadota</taxon>
        <taxon>Alphaproteobacteria</taxon>
        <taxon>Hyphomicrobiales</taxon>
        <taxon>Kaistiaceae</taxon>
        <taxon>Prosthecomicrobium</taxon>
    </lineage>
</organism>
<comment type="catalytic activity">
    <reaction evidence="7">
        <text>DNA(n) + a 2'-deoxyribonucleoside 5'-triphosphate = DNA(n+1) + diphosphate</text>
        <dbReference type="Rhea" id="RHEA:22508"/>
        <dbReference type="Rhea" id="RHEA-COMP:17339"/>
        <dbReference type="Rhea" id="RHEA-COMP:17340"/>
        <dbReference type="ChEBI" id="CHEBI:33019"/>
        <dbReference type="ChEBI" id="CHEBI:61560"/>
        <dbReference type="ChEBI" id="CHEBI:173112"/>
        <dbReference type="EC" id="2.7.7.7"/>
    </reaction>
</comment>
<dbReference type="PANTHER" id="PTHR34388:SF1">
    <property type="entry name" value="DNA POLYMERASE III SUBUNIT DELTA"/>
    <property type="match status" value="1"/>
</dbReference>